<dbReference type="Proteomes" id="UP000594488">
    <property type="component" value="Segment"/>
</dbReference>
<proteinExistence type="predicted"/>
<organism evidence="1 2">
    <name type="scientific">Streptococcus phage CHPC1198</name>
    <dbReference type="NCBI Taxonomy" id="2492466"/>
    <lineage>
        <taxon>Viruses</taxon>
        <taxon>Duplodnaviria</taxon>
        <taxon>Heunggongvirae</taxon>
        <taxon>Uroviricota</taxon>
        <taxon>Caudoviricetes</taxon>
        <taxon>Aliceevansviridae</taxon>
        <taxon>Vansinderenvirus</taxon>
        <taxon>Vansinderenvirus CHPC1198</taxon>
    </lineage>
</organism>
<accession>A0A7R6NGV3</accession>
<evidence type="ECO:0000313" key="1">
    <source>
        <dbReference type="EMBL" id="AZS06117.1"/>
    </source>
</evidence>
<dbReference type="EMBL" id="MK202159">
    <property type="protein sequence ID" value="AZS06117.1"/>
    <property type="molecule type" value="Genomic_DNA"/>
</dbReference>
<sequence>MIDLSRKLTDKLVIDDKEYALDLSFDNILKMFEMMRDDDIPEYIKPHLAIRMLISKSLVGNTREEKSESFNKAFENYSVEEMSKVFKSVFEEHISLSDVEDNHVEYDLAGNPMKTTASNDTKQRAPYDIRYDGDYIYSSFLQAYGIDLFDAQGKLHWRKFNALLSGLPEGTKLMEVIKIRKWKPQKGDSSEYKEEMRRLQKDYALPNDVIEEEENEKEF</sequence>
<name>A0A7R6NGV3_9CAUD</name>
<evidence type="ECO:0000313" key="2">
    <source>
        <dbReference type="Proteomes" id="UP000594488"/>
    </source>
</evidence>
<dbReference type="InterPro" id="IPR009660">
    <property type="entry name" value="Phage_A500_Gp15"/>
</dbReference>
<dbReference type="Pfam" id="PF06854">
    <property type="entry name" value="Phage_Gp15"/>
    <property type="match status" value="1"/>
</dbReference>
<protein>
    <submittedName>
        <fullName evidence="1">Uncharacterized protein</fullName>
    </submittedName>
</protein>
<keyword evidence="2" id="KW-1185">Reference proteome</keyword>
<reference evidence="1 2" key="1">
    <citation type="submission" date="2018-11" db="EMBL/GenBank/DDBJ databases">
        <title>Multiplex PCR method for the detection of Streptococcus thermophilus bacteriophages.</title>
        <authorList>
            <person name="Szymczak P."/>
            <person name="Vogensen F.K."/>
            <person name="Janzen T."/>
        </authorList>
    </citation>
    <scope>NUCLEOTIDE SEQUENCE [LARGE SCALE GENOMIC DNA]</scope>
</reference>
<gene>
    <name evidence="1" type="ORF">CHPC1198_14</name>
</gene>